<evidence type="ECO:0000313" key="3">
    <source>
        <dbReference type="EMBL" id="RBI84012.1"/>
    </source>
</evidence>
<organism evidence="3 4">
    <name type="scientific">Rhodosalinus halophilus</name>
    <dbReference type="NCBI Taxonomy" id="2259333"/>
    <lineage>
        <taxon>Bacteria</taxon>
        <taxon>Pseudomonadati</taxon>
        <taxon>Pseudomonadota</taxon>
        <taxon>Alphaproteobacteria</taxon>
        <taxon>Rhodobacterales</taxon>
        <taxon>Paracoccaceae</taxon>
        <taxon>Rhodosalinus</taxon>
    </lineage>
</organism>
<gene>
    <name evidence="3" type="ORF">DRV85_13410</name>
</gene>
<keyword evidence="2" id="KW-1133">Transmembrane helix</keyword>
<feature type="compositionally biased region" description="Basic and acidic residues" evidence="1">
    <location>
        <begin position="60"/>
        <end position="73"/>
    </location>
</feature>
<dbReference type="RefSeq" id="WP_113289991.1">
    <property type="nucleotide sequence ID" value="NZ_QNTQ01000013.1"/>
</dbReference>
<dbReference type="AlphaFoldDB" id="A0A365U8F9"/>
<name>A0A365U8F9_9RHOB</name>
<keyword evidence="2" id="KW-0812">Transmembrane</keyword>
<evidence type="ECO:0000256" key="2">
    <source>
        <dbReference type="SAM" id="Phobius"/>
    </source>
</evidence>
<proteinExistence type="predicted"/>
<protein>
    <submittedName>
        <fullName evidence="3">Uncharacterized protein</fullName>
    </submittedName>
</protein>
<feature type="region of interest" description="Disordered" evidence="1">
    <location>
        <begin position="15"/>
        <end position="77"/>
    </location>
</feature>
<dbReference type="Proteomes" id="UP000253370">
    <property type="component" value="Unassembled WGS sequence"/>
</dbReference>
<feature type="transmembrane region" description="Helical" evidence="2">
    <location>
        <begin position="85"/>
        <end position="107"/>
    </location>
</feature>
<keyword evidence="2" id="KW-0472">Membrane</keyword>
<dbReference type="EMBL" id="QNTQ01000013">
    <property type="protein sequence ID" value="RBI84012.1"/>
    <property type="molecule type" value="Genomic_DNA"/>
</dbReference>
<comment type="caution">
    <text evidence="3">The sequence shown here is derived from an EMBL/GenBank/DDBJ whole genome shotgun (WGS) entry which is preliminary data.</text>
</comment>
<sequence>MSIRTHREECRKVNRIYRERDASHSAAAEEPGKDDRPALRGPSVSVRSTGGAHKPPTRQDTARDGGRALRASEDEQQDDLALARVLGPALLAGAVLWALILLAIRYLTG</sequence>
<evidence type="ECO:0000313" key="4">
    <source>
        <dbReference type="Proteomes" id="UP000253370"/>
    </source>
</evidence>
<reference evidence="3 4" key="1">
    <citation type="submission" date="2018-07" db="EMBL/GenBank/DDBJ databases">
        <title>Rhodosalinus sp. strain E84T genomic sequence and assembly.</title>
        <authorList>
            <person name="Liu Z.-W."/>
            <person name="Lu D.-C."/>
        </authorList>
    </citation>
    <scope>NUCLEOTIDE SEQUENCE [LARGE SCALE GENOMIC DNA]</scope>
    <source>
        <strain evidence="3 4">E84</strain>
    </source>
</reference>
<accession>A0A365U8F9</accession>
<keyword evidence="4" id="KW-1185">Reference proteome</keyword>
<evidence type="ECO:0000256" key="1">
    <source>
        <dbReference type="SAM" id="MobiDB-lite"/>
    </source>
</evidence>